<evidence type="ECO:0000313" key="3">
    <source>
        <dbReference type="RefSeq" id="XP_055898582.1"/>
    </source>
</evidence>
<dbReference type="PANTHER" id="PTHR22801:SF63">
    <property type="entry name" value="C-TYPE LECTIN DOMAIN-CONTAINING PROTEIN"/>
    <property type="match status" value="1"/>
</dbReference>
<dbReference type="AlphaFoldDB" id="A0A9W3BG48"/>
<dbReference type="RefSeq" id="XP_055898582.1">
    <property type="nucleotide sequence ID" value="XM_056042607.1"/>
</dbReference>
<dbReference type="InterPro" id="IPR016186">
    <property type="entry name" value="C-type_lectin-like/link_sf"/>
</dbReference>
<evidence type="ECO:0000313" key="2">
    <source>
        <dbReference type="Proteomes" id="UP001165740"/>
    </source>
</evidence>
<dbReference type="InterPro" id="IPR050801">
    <property type="entry name" value="Ca-Dep_Lectins_ImmuneDev"/>
</dbReference>
<gene>
    <name evidence="3" type="primary">LOC129928385</name>
</gene>
<dbReference type="InterPro" id="IPR016187">
    <property type="entry name" value="CTDL_fold"/>
</dbReference>
<feature type="domain" description="C-type lectin" evidence="1">
    <location>
        <begin position="83"/>
        <end position="201"/>
    </location>
</feature>
<organism evidence="2 3">
    <name type="scientific">Biomphalaria glabrata</name>
    <name type="common">Bloodfluke planorb</name>
    <name type="synonym">Freshwater snail</name>
    <dbReference type="NCBI Taxonomy" id="6526"/>
    <lineage>
        <taxon>Eukaryota</taxon>
        <taxon>Metazoa</taxon>
        <taxon>Spiralia</taxon>
        <taxon>Lophotrochozoa</taxon>
        <taxon>Mollusca</taxon>
        <taxon>Gastropoda</taxon>
        <taxon>Heterobranchia</taxon>
        <taxon>Euthyneura</taxon>
        <taxon>Panpulmonata</taxon>
        <taxon>Hygrophila</taxon>
        <taxon>Lymnaeoidea</taxon>
        <taxon>Planorbidae</taxon>
        <taxon>Biomphalaria</taxon>
    </lineage>
</organism>
<dbReference type="GeneID" id="129928385"/>
<proteinExistence type="predicted"/>
<dbReference type="OrthoDB" id="6065036at2759"/>
<dbReference type="PROSITE" id="PS50041">
    <property type="entry name" value="C_TYPE_LECTIN_2"/>
    <property type="match status" value="1"/>
</dbReference>
<dbReference type="Proteomes" id="UP001165740">
    <property type="component" value="Chromosome 9"/>
</dbReference>
<dbReference type="CDD" id="cd00037">
    <property type="entry name" value="CLECT"/>
    <property type="match status" value="1"/>
</dbReference>
<reference evidence="3" key="1">
    <citation type="submission" date="2025-08" db="UniProtKB">
        <authorList>
            <consortium name="RefSeq"/>
        </authorList>
    </citation>
    <scope>IDENTIFICATION</scope>
</reference>
<dbReference type="SUPFAM" id="SSF56436">
    <property type="entry name" value="C-type lectin-like"/>
    <property type="match status" value="1"/>
</dbReference>
<keyword evidence="2" id="KW-1185">Reference proteome</keyword>
<name>A0A9W3BG48_BIOGL</name>
<accession>A0A9W3BG48</accession>
<dbReference type="PANTHER" id="PTHR22801">
    <property type="entry name" value="LITHOSTATHINE"/>
    <property type="match status" value="1"/>
</dbReference>
<dbReference type="Gene3D" id="3.10.100.10">
    <property type="entry name" value="Mannose-Binding Protein A, subunit A"/>
    <property type="match status" value="1"/>
</dbReference>
<dbReference type="Pfam" id="PF00059">
    <property type="entry name" value="Lectin_C"/>
    <property type="match status" value="1"/>
</dbReference>
<sequence length="209" mass="23932">MHAYNISLLKENRHWPQVYFFIDHVPRFPNNCFGFLYNRVTTQCVPTSGLSPYWTPPTVDEGSFYFQDVCNAYPYFKQRTAGYNTLTVGWFSNPLNYSQAGRSCACLNARLFVANETNRLLIYQAESFGVTSAWLGLDDIISENTFIWADGQPLSSYMTPQIFNLLIPDIGTSNKDCVARNSFDNFFSETDCSEKLAYICEKPMCEIIN</sequence>
<dbReference type="InterPro" id="IPR001304">
    <property type="entry name" value="C-type_lectin-like"/>
</dbReference>
<evidence type="ECO:0000259" key="1">
    <source>
        <dbReference type="PROSITE" id="PS50041"/>
    </source>
</evidence>
<protein>
    <submittedName>
        <fullName evidence="3">Uncharacterized protein LOC129928385</fullName>
    </submittedName>
</protein>